<gene>
    <name evidence="3" type="ORF">MVEN_01924900</name>
</gene>
<feature type="compositionally biased region" description="Acidic residues" evidence="1">
    <location>
        <begin position="165"/>
        <end position="175"/>
    </location>
</feature>
<keyword evidence="4" id="KW-1185">Reference proteome</keyword>
<feature type="signal peptide" evidence="2">
    <location>
        <begin position="1"/>
        <end position="20"/>
    </location>
</feature>
<accession>A0A8H6XEQ9</accession>
<name>A0A8H6XEQ9_9AGAR</name>
<keyword evidence="2" id="KW-0732">Signal</keyword>
<reference evidence="3" key="1">
    <citation type="submission" date="2020-05" db="EMBL/GenBank/DDBJ databases">
        <title>Mycena genomes resolve the evolution of fungal bioluminescence.</title>
        <authorList>
            <person name="Tsai I.J."/>
        </authorList>
    </citation>
    <scope>NUCLEOTIDE SEQUENCE</scope>
    <source>
        <strain evidence="3">CCC161011</strain>
    </source>
</reference>
<sequence length="257" mass="27045">MSSSAIPHVVAFLTRPLLSAFSPAAVSSVQLILNASLATVPSATFTLNATSTPPAPLLAASIGVGIPWAAWFSALAGGDDILLLYGPGYVKVRFGDAAVLDLWNEDSVSRVQAQVKVGPSPLFQQNTSARLRATLLSARVRCMRRERAAAEPIYIPSPLASQPDCDSDSDSDSDCSDSASSTSSKFTSYSDASPYVRRLPSHHASKSRADRAPSSAPQAVLAPVDRSKKDTTAYLYQGGVTRVMTGGVMLGPRSTRS</sequence>
<comment type="caution">
    <text evidence="3">The sequence shown here is derived from an EMBL/GenBank/DDBJ whole genome shotgun (WGS) entry which is preliminary data.</text>
</comment>
<protein>
    <submittedName>
        <fullName evidence="3">Zn(2)-C6 fungal-type domain-containing protein</fullName>
    </submittedName>
</protein>
<feature type="compositionally biased region" description="Low complexity" evidence="1">
    <location>
        <begin position="176"/>
        <end position="193"/>
    </location>
</feature>
<evidence type="ECO:0000256" key="2">
    <source>
        <dbReference type="SAM" id="SignalP"/>
    </source>
</evidence>
<feature type="region of interest" description="Disordered" evidence="1">
    <location>
        <begin position="159"/>
        <end position="232"/>
    </location>
</feature>
<organism evidence="3 4">
    <name type="scientific">Mycena venus</name>
    <dbReference type="NCBI Taxonomy" id="2733690"/>
    <lineage>
        <taxon>Eukaryota</taxon>
        <taxon>Fungi</taxon>
        <taxon>Dikarya</taxon>
        <taxon>Basidiomycota</taxon>
        <taxon>Agaricomycotina</taxon>
        <taxon>Agaricomycetes</taxon>
        <taxon>Agaricomycetidae</taxon>
        <taxon>Agaricales</taxon>
        <taxon>Marasmiineae</taxon>
        <taxon>Mycenaceae</taxon>
        <taxon>Mycena</taxon>
    </lineage>
</organism>
<evidence type="ECO:0000313" key="4">
    <source>
        <dbReference type="Proteomes" id="UP000620124"/>
    </source>
</evidence>
<dbReference type="Proteomes" id="UP000620124">
    <property type="component" value="Unassembled WGS sequence"/>
</dbReference>
<dbReference type="AlphaFoldDB" id="A0A8H6XEQ9"/>
<dbReference type="EMBL" id="JACAZI010000019">
    <property type="protein sequence ID" value="KAF7340068.1"/>
    <property type="molecule type" value="Genomic_DNA"/>
</dbReference>
<dbReference type="OrthoDB" id="19928at2759"/>
<evidence type="ECO:0000313" key="3">
    <source>
        <dbReference type="EMBL" id="KAF7340068.1"/>
    </source>
</evidence>
<feature type="chain" id="PRO_5034431860" evidence="2">
    <location>
        <begin position="21"/>
        <end position="257"/>
    </location>
</feature>
<proteinExistence type="predicted"/>
<evidence type="ECO:0000256" key="1">
    <source>
        <dbReference type="SAM" id="MobiDB-lite"/>
    </source>
</evidence>